<organism evidence="1 2">
    <name type="scientific">Podospora bellae-mahoneyi</name>
    <dbReference type="NCBI Taxonomy" id="2093777"/>
    <lineage>
        <taxon>Eukaryota</taxon>
        <taxon>Fungi</taxon>
        <taxon>Dikarya</taxon>
        <taxon>Ascomycota</taxon>
        <taxon>Pezizomycotina</taxon>
        <taxon>Sordariomycetes</taxon>
        <taxon>Sordariomycetidae</taxon>
        <taxon>Sordariales</taxon>
        <taxon>Podosporaceae</taxon>
        <taxon>Podospora</taxon>
    </lineage>
</organism>
<gene>
    <name evidence="1" type="ORF">QC761_511480</name>
</gene>
<dbReference type="GeneID" id="87899789"/>
<evidence type="ECO:0000313" key="1">
    <source>
        <dbReference type="EMBL" id="KAK4642612.1"/>
    </source>
</evidence>
<dbReference type="Proteomes" id="UP001322138">
    <property type="component" value="Unassembled WGS sequence"/>
</dbReference>
<keyword evidence="2" id="KW-1185">Reference proteome</keyword>
<proteinExistence type="predicted"/>
<reference evidence="1 2" key="1">
    <citation type="journal article" date="2023" name="bioRxiv">
        <title>High-quality genome assemblies of four members of thePodospora anserinaspecies complex.</title>
        <authorList>
            <person name="Ament-Velasquez S.L."/>
            <person name="Vogan A.A."/>
            <person name="Wallerman O."/>
            <person name="Hartmann F."/>
            <person name="Gautier V."/>
            <person name="Silar P."/>
            <person name="Giraud T."/>
            <person name="Johannesson H."/>
        </authorList>
    </citation>
    <scope>NUCLEOTIDE SEQUENCE [LARGE SCALE GENOMIC DNA]</scope>
    <source>
        <strain evidence="1 2">CBS 112042</strain>
    </source>
</reference>
<dbReference type="EMBL" id="JAFFGZ010000007">
    <property type="protein sequence ID" value="KAK4642612.1"/>
    <property type="molecule type" value="Genomic_DNA"/>
</dbReference>
<evidence type="ECO:0000313" key="2">
    <source>
        <dbReference type="Proteomes" id="UP001322138"/>
    </source>
</evidence>
<sequence>MLHSSKQEVKITFWSRDLTTVHVWAGQKPFPLVFRNRSEVTWRKKMIGNERSFSSICEQEYGLDCGLMNQGPGHWCEGRGDTNRADLDLQPIRFARFVFQLGTYPLTGKDQITTMHSILVLATLPLAALAALNGRCTGSAATGKWGESGICVRTSTCNSYGGSYKTGACPNDPSDVKCCLVGITPNAATQPCGADSWCTWTSNGCLGRWISERCPGGSNYKCCNI</sequence>
<accession>A0ABR0FI97</accession>
<protein>
    <submittedName>
        <fullName evidence="1">Uncharacterized protein</fullName>
    </submittedName>
</protein>
<dbReference type="RefSeq" id="XP_062731588.1">
    <property type="nucleotide sequence ID" value="XM_062880307.1"/>
</dbReference>
<name>A0ABR0FI97_9PEZI</name>
<comment type="caution">
    <text evidence="1">The sequence shown here is derived from an EMBL/GenBank/DDBJ whole genome shotgun (WGS) entry which is preliminary data.</text>
</comment>